<proteinExistence type="predicted"/>
<dbReference type="RefSeq" id="WP_028386093.1">
    <property type="nucleotide sequence ID" value="NZ_CAAAHN010000008.1"/>
</dbReference>
<dbReference type="Proteomes" id="UP000054785">
    <property type="component" value="Unassembled WGS sequence"/>
</dbReference>
<dbReference type="Pfam" id="PF06097">
    <property type="entry name" value="DUF945"/>
    <property type="match status" value="1"/>
</dbReference>
<sequence>MKKITGLVVVLAALILGGYYGMGVMTERALRKNIDTINRTEGVHAELSDYQRGWFRSHAKLDWKVRVPQQVITTENGETTTIPAKDFDTAMPLTIWHGPVIFANGLHFGLGYAQSRLELPTQLKESFKSTFTSESVEPSLNLVFFVEYTGATRVDGDAPAFSLVTTDKTTRIDWKGMQTDLKITDDGRALKGGFSVAGADISNDSKKVEIGSVTSHYTLNKNDYGMYVGEADLSFESLHVLDGDKKLVDLESLDSRSTSDVAEGGLFNTGLSMSLQKLTINDKTFGPGAFELSLKNLDAEVLARINDKIKSAQNGDDAAKQQALFAILPELPKLLGRGAALNLSQLRMTVPQGVIEGNLLIELPKGDTINPLQLMQNISGNGRLKLPAAVLKDVLRLGNLQKQMKAQQAAGEAQTQEAAPAPANTAESVAAAATTATTTPVPATEQTPAAAPAAAPMTADDLARQVEAMTDAQVAGMVKGGLLVQQGSDFVVELSLQKGQFQVNGKPFTPSMLQF</sequence>
<feature type="region of interest" description="Disordered" evidence="1">
    <location>
        <begin position="408"/>
        <end position="456"/>
    </location>
</feature>
<protein>
    <submittedName>
        <fullName evidence="2">Putative membrane protein YdgA-like protein</fullName>
    </submittedName>
</protein>
<comment type="caution">
    <text evidence="2">The sequence shown here is derived from an EMBL/GenBank/DDBJ whole genome shotgun (WGS) entry which is preliminary data.</text>
</comment>
<dbReference type="STRING" id="45065.Lgee_0891"/>
<organism evidence="2 3">
    <name type="scientific">Legionella geestiana</name>
    <dbReference type="NCBI Taxonomy" id="45065"/>
    <lineage>
        <taxon>Bacteria</taxon>
        <taxon>Pseudomonadati</taxon>
        <taxon>Pseudomonadota</taxon>
        <taxon>Gammaproteobacteria</taxon>
        <taxon>Legionellales</taxon>
        <taxon>Legionellaceae</taxon>
        <taxon>Legionella</taxon>
    </lineage>
</organism>
<evidence type="ECO:0000313" key="3">
    <source>
        <dbReference type="Proteomes" id="UP000054785"/>
    </source>
</evidence>
<dbReference type="InterPro" id="IPR010352">
    <property type="entry name" value="DUF945"/>
</dbReference>
<dbReference type="EMBL" id="LNYC01000031">
    <property type="protein sequence ID" value="KTD00986.1"/>
    <property type="molecule type" value="Genomic_DNA"/>
</dbReference>
<gene>
    <name evidence="2" type="ORF">Lgee_0891</name>
</gene>
<name>A0A0W0TZM9_9GAMM</name>
<evidence type="ECO:0000313" key="2">
    <source>
        <dbReference type="EMBL" id="KTD00986.1"/>
    </source>
</evidence>
<accession>A0A0W0TZM9</accession>
<dbReference type="PATRIC" id="fig|45065.4.peg.960"/>
<evidence type="ECO:0000256" key="1">
    <source>
        <dbReference type="SAM" id="MobiDB-lite"/>
    </source>
</evidence>
<dbReference type="AlphaFoldDB" id="A0A0W0TZM9"/>
<keyword evidence="3" id="KW-1185">Reference proteome</keyword>
<reference evidence="2 3" key="1">
    <citation type="submission" date="2015-11" db="EMBL/GenBank/DDBJ databases">
        <title>Genomic analysis of 38 Legionella species identifies large and diverse effector repertoires.</title>
        <authorList>
            <person name="Burstein D."/>
            <person name="Amaro F."/>
            <person name="Zusman T."/>
            <person name="Lifshitz Z."/>
            <person name="Cohen O."/>
            <person name="Gilbert J.A."/>
            <person name="Pupko T."/>
            <person name="Shuman H.A."/>
            <person name="Segal G."/>
        </authorList>
    </citation>
    <scope>NUCLEOTIDE SEQUENCE [LARGE SCALE GENOMIC DNA]</scope>
    <source>
        <strain evidence="2 3">ATCC 49504</strain>
    </source>
</reference>